<dbReference type="AlphaFoldDB" id="A0A1I6P3Q1"/>
<evidence type="ECO:0000313" key="2">
    <source>
        <dbReference type="Proteomes" id="UP000198660"/>
    </source>
</evidence>
<evidence type="ECO:0000313" key="1">
    <source>
        <dbReference type="EMBL" id="SFS34846.1"/>
    </source>
</evidence>
<accession>A0A1I6P3Q1</accession>
<dbReference type="OrthoDB" id="9826375at2"/>
<dbReference type="EMBL" id="FPAA01000001">
    <property type="protein sequence ID" value="SFS34846.1"/>
    <property type="molecule type" value="Genomic_DNA"/>
</dbReference>
<dbReference type="Proteomes" id="UP000198660">
    <property type="component" value="Unassembled WGS sequence"/>
</dbReference>
<organism evidence="1 2">
    <name type="scientific">Marininema halotolerans</name>
    <dbReference type="NCBI Taxonomy" id="1155944"/>
    <lineage>
        <taxon>Bacteria</taxon>
        <taxon>Bacillati</taxon>
        <taxon>Bacillota</taxon>
        <taxon>Bacilli</taxon>
        <taxon>Bacillales</taxon>
        <taxon>Thermoactinomycetaceae</taxon>
        <taxon>Marininema</taxon>
    </lineage>
</organism>
<gene>
    <name evidence="1" type="ORF">SAMN05444972_101342</name>
</gene>
<name>A0A1I6P3Q1_9BACL</name>
<protein>
    <submittedName>
        <fullName evidence="1">Uncharacterized protein</fullName>
    </submittedName>
</protein>
<reference evidence="2" key="1">
    <citation type="submission" date="2016-10" db="EMBL/GenBank/DDBJ databases">
        <authorList>
            <person name="Varghese N."/>
            <person name="Submissions S."/>
        </authorList>
    </citation>
    <scope>NUCLEOTIDE SEQUENCE [LARGE SCALE GENOMIC DNA]</scope>
    <source>
        <strain evidence="2">DSM 45789</strain>
    </source>
</reference>
<sequence length="168" mass="19381">MSVPDEFQRGNERWFLRGGNFTKQNTPLISISIFIELLAISREAVSSVHNARGQEAGKFYWDHQSHRLTYDVRVRPSGGPLLPSTWPCEIRSGSLILKSWMRASFLMDGQVQLRGTAELHQRRRLLDRRDFSFLTHSEQIRTEVFPLGQINGDRGEVRIRTEVSEDTP</sequence>
<keyword evidence="2" id="KW-1185">Reference proteome</keyword>
<proteinExistence type="predicted"/>
<dbReference type="RefSeq" id="WP_091832874.1">
    <property type="nucleotide sequence ID" value="NZ_FPAA01000001.1"/>
</dbReference>